<feature type="domain" description="Suppressor of forked" evidence="10">
    <location>
        <begin position="258"/>
        <end position="865"/>
    </location>
</feature>
<feature type="compositionally biased region" description="Polar residues" evidence="9">
    <location>
        <begin position="93"/>
        <end position="116"/>
    </location>
</feature>
<feature type="compositionally biased region" description="Low complexity" evidence="9">
    <location>
        <begin position="1015"/>
        <end position="1026"/>
    </location>
</feature>
<feature type="region of interest" description="Disordered" evidence="9">
    <location>
        <begin position="1015"/>
        <end position="1038"/>
    </location>
</feature>
<feature type="compositionally biased region" description="Low complexity" evidence="9">
    <location>
        <begin position="947"/>
        <end position="959"/>
    </location>
</feature>
<dbReference type="Pfam" id="PF05843">
    <property type="entry name" value="Suf"/>
    <property type="match status" value="1"/>
</dbReference>
<dbReference type="PANTHER" id="PTHR19980:SF0">
    <property type="entry name" value="CLEAVAGE STIMULATION FACTOR SUBUNIT 3"/>
    <property type="match status" value="1"/>
</dbReference>
<dbReference type="InterPro" id="IPR045243">
    <property type="entry name" value="Rna14-like"/>
</dbReference>
<evidence type="ECO:0000256" key="8">
    <source>
        <dbReference type="RuleBase" id="RU369035"/>
    </source>
</evidence>
<proteinExistence type="predicted"/>
<evidence type="ECO:0000259" key="10">
    <source>
        <dbReference type="Pfam" id="PF05843"/>
    </source>
</evidence>
<dbReference type="FunFam" id="1.25.40.1040:FF:000006">
    <property type="entry name" value="CFIA complex component Rna14, putative"/>
    <property type="match status" value="1"/>
</dbReference>
<feature type="region of interest" description="Disordered" evidence="9">
    <location>
        <begin position="891"/>
        <end position="974"/>
    </location>
</feature>
<dbReference type="GO" id="GO:0005737">
    <property type="term" value="C:cytoplasm"/>
    <property type="evidence" value="ECO:0007669"/>
    <property type="project" value="UniProtKB-SubCell"/>
</dbReference>
<dbReference type="SUPFAM" id="SSF48452">
    <property type="entry name" value="TPR-like"/>
    <property type="match status" value="2"/>
</dbReference>
<evidence type="ECO:0000256" key="2">
    <source>
        <dbReference type="ARBA" id="ARBA00004496"/>
    </source>
</evidence>
<keyword evidence="4 8" id="KW-0507">mRNA processing</keyword>
<evidence type="ECO:0000256" key="3">
    <source>
        <dbReference type="ARBA" id="ARBA00022490"/>
    </source>
</evidence>
<keyword evidence="6 8" id="KW-0539">Nucleus</keyword>
<feature type="region of interest" description="Disordered" evidence="9">
    <location>
        <begin position="1"/>
        <end position="180"/>
    </location>
</feature>
<sequence>MAEEDAEQAFFQAQAMNHEYDPAGVAQDGAGLSESEEDYDPSNTLHDEYSVSIAEHNQNDTTAAESNDPSSSFAAQLNPQPGEDGSSKIHDPAQTSQLPSGPDPQTSVFEPSSTMHVQPKTKTIGGFVVDDDEDEEEGGDDDKEEAEYEPPGVLETIEHGGHISASASERPFSDQNANETVSTSGVSIQPVVPDHMASSKDVSNNAVPFHSASSVPPSTGHNLYSELMQQAGDSTDSNAPTPTPLAIAAASRSRLPHDRVGLLEDRIKEDPRGDIHAWVELIAEHRSRNRLDNAREVYERFFKLFPSAAEQWVQYVNMESENSELQRLEQIFNRTLLSIPNVQLWNVYLDYIRRRHPLTTDTSGQARRTITSAYDLALAQVGLDRDAASLWTDYIEFIKTGPGVVGGTNWQDQQKMDLLRKAYQRAICVPTHALNTLWKDYDQFEMGLNKLTGRKFLQERSPAYMTARSSYTELQNLTRDLDRTTLPKMPPAPGFDGDAEFQQQVELWRRWIAWEKGDPLVLKEEDLSAYKTRVMYSYKQSLMALRFVPEIWFDAAEFCFQNGMEAEGNDLLKQGIEANPESCLLTFKRADRLEIESESEQDPQKRGAKVREVFDKLLDALYQLNSKSREREEQDIARVKEQFANESDDYQPASADDEDEDGRTEAQAKEAAREGQIDAIKKAHAPQITMTSKMISFAWIALMRAMRRIQGKGKPGELAGSRQVFAEARKRGRITSDVYIASALIEYHCYKDPAATRIFERGARLFPDDENFALEYLKHLFDINDVTNARAVFEMTVRRLSSKPENVAKTKPIFSFLHDYESRYGDLVQVINLENRMRELFPDDPTLSQFAHRHSTTTFDPIAARPVISASQTRPRPASSYIMDQYQQGTPTRYLDVPSSMDSPKRSFPSDDFEDDSNRPRKFARAESPLLKGLSARRPEALKRPNTATMATPSTSSPSLTQANAGQYRPQPSAAPLPRDVVHLLSIIPPASAYNAGRFSAEKLVDLIRRIDIPTSFPSSTSSHHPAGLGSQSYGGNF</sequence>
<dbReference type="InterPro" id="IPR008847">
    <property type="entry name" value="Suf"/>
</dbReference>
<dbReference type="SMART" id="SM00386">
    <property type="entry name" value="HAT"/>
    <property type="match status" value="4"/>
</dbReference>
<evidence type="ECO:0000313" key="12">
    <source>
        <dbReference type="Proteomes" id="UP000214365"/>
    </source>
</evidence>
<keyword evidence="12" id="KW-1185">Reference proteome</keyword>
<feature type="compositionally biased region" description="Basic and acidic residues" evidence="9">
    <location>
        <begin position="663"/>
        <end position="676"/>
    </location>
</feature>
<dbReference type="OrthoDB" id="26282at2759"/>
<dbReference type="GO" id="GO:0005634">
    <property type="term" value="C:nucleus"/>
    <property type="evidence" value="ECO:0007669"/>
    <property type="project" value="UniProtKB-SubCell"/>
</dbReference>
<comment type="subcellular location">
    <subcellularLocation>
        <location evidence="2 8">Cytoplasm</location>
    </subcellularLocation>
    <subcellularLocation>
        <location evidence="8">Nucleus</location>
    </subcellularLocation>
    <text evidence="8">Nucleus and/or cytoplasm.</text>
</comment>
<dbReference type="Gene3D" id="1.25.40.1040">
    <property type="match status" value="1"/>
</dbReference>
<name>A0A1Q5Q8P5_TALAT</name>
<dbReference type="RefSeq" id="XP_020120520.1">
    <property type="nucleotide sequence ID" value="XM_020266319.1"/>
</dbReference>
<keyword evidence="3 8" id="KW-0963">Cytoplasm</keyword>
<organism evidence="11 12">
    <name type="scientific">Talaromyces atroroseus</name>
    <dbReference type="NCBI Taxonomy" id="1441469"/>
    <lineage>
        <taxon>Eukaryota</taxon>
        <taxon>Fungi</taxon>
        <taxon>Dikarya</taxon>
        <taxon>Ascomycota</taxon>
        <taxon>Pezizomycotina</taxon>
        <taxon>Eurotiomycetes</taxon>
        <taxon>Eurotiomycetidae</taxon>
        <taxon>Eurotiales</taxon>
        <taxon>Trichocomaceae</taxon>
        <taxon>Talaromyces</taxon>
        <taxon>Talaromyces sect. Trachyspermi</taxon>
    </lineage>
</organism>
<evidence type="ECO:0000256" key="5">
    <source>
        <dbReference type="ARBA" id="ARBA00022737"/>
    </source>
</evidence>
<gene>
    <name evidence="11" type="ORF">UA08_04039</name>
</gene>
<dbReference type="PANTHER" id="PTHR19980">
    <property type="entry name" value="RNA CLEAVAGE STIMULATION FACTOR"/>
    <property type="match status" value="1"/>
</dbReference>
<feature type="compositionally biased region" description="Acidic residues" evidence="9">
    <location>
        <begin position="129"/>
        <end position="148"/>
    </location>
</feature>
<evidence type="ECO:0000256" key="7">
    <source>
        <dbReference type="ARBA" id="ARBA00026188"/>
    </source>
</evidence>
<evidence type="ECO:0000256" key="9">
    <source>
        <dbReference type="SAM" id="MobiDB-lite"/>
    </source>
</evidence>
<dbReference type="AlphaFoldDB" id="A0A1Q5Q8P5"/>
<protein>
    <recommendedName>
        <fullName evidence="7 8">mRNA 3'-end-processing protein RNA14</fullName>
    </recommendedName>
</protein>
<feature type="region of interest" description="Disordered" evidence="9">
    <location>
        <begin position="642"/>
        <end position="676"/>
    </location>
</feature>
<dbReference type="GeneID" id="31003794"/>
<evidence type="ECO:0000313" key="11">
    <source>
        <dbReference type="EMBL" id="OKL60399.1"/>
    </source>
</evidence>
<reference evidence="11 12" key="1">
    <citation type="submission" date="2015-06" db="EMBL/GenBank/DDBJ databases">
        <title>Talaromyces atroroseus IBT 11181 draft genome.</title>
        <authorList>
            <person name="Rasmussen K.B."/>
            <person name="Rasmussen S."/>
            <person name="Petersen B."/>
            <person name="Sicheritz-Ponten T."/>
            <person name="Mortensen U.H."/>
            <person name="Thrane U."/>
        </authorList>
    </citation>
    <scope>NUCLEOTIDE SEQUENCE [LARGE SCALE GENOMIC DNA]</scope>
    <source>
        <strain evidence="11 12">IBT 11181</strain>
    </source>
</reference>
<keyword evidence="5" id="KW-0677">Repeat</keyword>
<evidence type="ECO:0000256" key="6">
    <source>
        <dbReference type="ARBA" id="ARBA00023242"/>
    </source>
</evidence>
<comment type="function">
    <text evidence="1 8">Component of the cleavage factor IA (CFIA) complex, which is involved in the endonucleolytic cleavage during polyadenylation-dependent pre-mRNA 3'-end formation.</text>
</comment>
<dbReference type="InterPro" id="IPR003107">
    <property type="entry name" value="HAT"/>
</dbReference>
<dbReference type="InterPro" id="IPR011990">
    <property type="entry name" value="TPR-like_helical_dom_sf"/>
</dbReference>
<dbReference type="STRING" id="1441469.A0A1Q5Q8P5"/>
<feature type="compositionally biased region" description="Polar residues" evidence="9">
    <location>
        <begin position="55"/>
        <end position="79"/>
    </location>
</feature>
<comment type="caution">
    <text evidence="11">The sequence shown here is derived from an EMBL/GenBank/DDBJ whole genome shotgun (WGS) entry which is preliminary data.</text>
</comment>
<dbReference type="GO" id="GO:0180010">
    <property type="term" value="P:co-transcriptional mRNA 3'-end processing, cleavage and polyadenylation pathway"/>
    <property type="evidence" value="ECO:0007669"/>
    <property type="project" value="UniProtKB-UniRule"/>
</dbReference>
<dbReference type="Proteomes" id="UP000214365">
    <property type="component" value="Unassembled WGS sequence"/>
</dbReference>
<evidence type="ECO:0000256" key="4">
    <source>
        <dbReference type="ARBA" id="ARBA00022664"/>
    </source>
</evidence>
<accession>A0A1Q5Q8P5</accession>
<evidence type="ECO:0000256" key="1">
    <source>
        <dbReference type="ARBA" id="ARBA00002863"/>
    </source>
</evidence>
<dbReference type="EMBL" id="LFMY01000005">
    <property type="protein sequence ID" value="OKL60399.1"/>
    <property type="molecule type" value="Genomic_DNA"/>
</dbReference>
<dbReference type="GO" id="GO:0003729">
    <property type="term" value="F:mRNA binding"/>
    <property type="evidence" value="ECO:0007669"/>
    <property type="project" value="TreeGrafter"/>
</dbReference>